<feature type="region of interest" description="Disordered" evidence="1">
    <location>
        <begin position="431"/>
        <end position="450"/>
    </location>
</feature>
<organism evidence="3 4">
    <name type="scientific">Tetragonisca angustula</name>
    <dbReference type="NCBI Taxonomy" id="166442"/>
    <lineage>
        <taxon>Eukaryota</taxon>
        <taxon>Metazoa</taxon>
        <taxon>Ecdysozoa</taxon>
        <taxon>Arthropoda</taxon>
        <taxon>Hexapoda</taxon>
        <taxon>Insecta</taxon>
        <taxon>Pterygota</taxon>
        <taxon>Neoptera</taxon>
        <taxon>Endopterygota</taxon>
        <taxon>Hymenoptera</taxon>
        <taxon>Apocrita</taxon>
        <taxon>Aculeata</taxon>
        <taxon>Apoidea</taxon>
        <taxon>Anthophila</taxon>
        <taxon>Apidae</taxon>
        <taxon>Tetragonisca</taxon>
    </lineage>
</organism>
<feature type="signal peptide" evidence="2">
    <location>
        <begin position="1"/>
        <end position="20"/>
    </location>
</feature>
<accession>A0AAW1ADF0</accession>
<comment type="caution">
    <text evidence="3">The sequence shown here is derived from an EMBL/GenBank/DDBJ whole genome shotgun (WGS) entry which is preliminary data.</text>
</comment>
<name>A0AAW1ADF0_9HYME</name>
<proteinExistence type="predicted"/>
<dbReference type="Proteomes" id="UP001432146">
    <property type="component" value="Unassembled WGS sequence"/>
</dbReference>
<feature type="chain" id="PRO_5043486207" evidence="2">
    <location>
        <begin position="21"/>
        <end position="587"/>
    </location>
</feature>
<dbReference type="EMBL" id="JAWNGG020000024">
    <property type="protein sequence ID" value="KAK9307939.1"/>
    <property type="molecule type" value="Genomic_DNA"/>
</dbReference>
<dbReference type="PANTHER" id="PTHR11008">
    <property type="entry name" value="PROTEIN TAKEOUT-LIKE PROTEIN"/>
    <property type="match status" value="1"/>
</dbReference>
<feature type="region of interest" description="Disordered" evidence="1">
    <location>
        <begin position="236"/>
        <end position="294"/>
    </location>
</feature>
<feature type="compositionally biased region" description="Polar residues" evidence="1">
    <location>
        <begin position="284"/>
        <end position="294"/>
    </location>
</feature>
<gene>
    <name evidence="3" type="ORF">QLX08_001855</name>
</gene>
<dbReference type="Gene3D" id="3.15.10.30">
    <property type="entry name" value="Haemolymph juvenile hormone binding protein"/>
    <property type="match status" value="1"/>
</dbReference>
<dbReference type="PANTHER" id="PTHR11008:SF9">
    <property type="entry name" value="PROTEIN TAKEOUT-LIKE PROTEIN"/>
    <property type="match status" value="1"/>
</dbReference>
<evidence type="ECO:0000256" key="1">
    <source>
        <dbReference type="SAM" id="MobiDB-lite"/>
    </source>
</evidence>
<reference evidence="3 4" key="1">
    <citation type="submission" date="2024-05" db="EMBL/GenBank/DDBJ databases">
        <title>The nuclear and mitochondrial genome assemblies of Tetragonisca angustula (Apidae: Meliponini), a tiny yet remarkable pollinator in the Neotropics.</title>
        <authorList>
            <person name="Ferrari R."/>
            <person name="Ricardo P.C."/>
            <person name="Dias F.C."/>
            <person name="Araujo N.S."/>
            <person name="Soares D.O."/>
            <person name="Zhou Q.-S."/>
            <person name="Zhu C.-D."/>
            <person name="Coutinho L."/>
            <person name="Airas M.C."/>
            <person name="Batista T.M."/>
        </authorList>
    </citation>
    <scope>NUCLEOTIDE SEQUENCE [LARGE SCALE GENOMIC DNA]</scope>
    <source>
        <strain evidence="3">ASF017062</strain>
        <tissue evidence="3">Abdomen</tissue>
    </source>
</reference>
<feature type="compositionally biased region" description="Basic and acidic residues" evidence="1">
    <location>
        <begin position="254"/>
        <end position="283"/>
    </location>
</feature>
<keyword evidence="4" id="KW-1185">Reference proteome</keyword>
<evidence type="ECO:0000313" key="3">
    <source>
        <dbReference type="EMBL" id="KAK9307939.1"/>
    </source>
</evidence>
<dbReference type="InterPro" id="IPR038606">
    <property type="entry name" value="To_sf"/>
</dbReference>
<sequence>MTKIVAIALLALGLLALANSQGTLLEMSQQLWAKLLSGGFSKAGKLDPLKVPVIKVDQSEGNTSYRVILRNVEITGLNESTLDSIHIARGRLKSNLSELEAGYVSYSDLRDLDSIRYRFHTLIKEPKEQNESFEAIVSAANQGNKFVASPREQESRFDMLRQYDPFLMKIQAEKMKEEPAVDRRAQSNRNFPTYNMEGAKVLSKSDTTRIIENLRYPADVQLMYAMGAMNTGLSSRNYEQQESYDGSRSGTYDSRSRERGGQSYRRDENFGSRRTEERYRDFETSASENVESRVTGQRFVPGQISREQAYGGESRRLEKQPGYIDIVYADGNRNGGVRRFGNDRIESRKDARVFGVKDTTKDILESRRVISGNCTDGESLSKRNDAVKAAIQAKRLDGLSRYAKNYQENQGYFEEGMQLVYHYGGMNGTKPEGGKFPQGGRQKRAHRGNDTDDDVMHVIMKIRVPLLRVKSDYYLMGKVGEELVRGNGKLNGNFTDVISDFTIELKKSSGQNGLIVRAARSKLNSRKQNVSFEGMNEQGPLKSILSHGLMAAEAVAAMLADDLATKALNDKTADAMIYRMYKNLPVN</sequence>
<keyword evidence="2" id="KW-0732">Signal</keyword>
<evidence type="ECO:0000256" key="2">
    <source>
        <dbReference type="SAM" id="SignalP"/>
    </source>
</evidence>
<protein>
    <submittedName>
        <fullName evidence="3">Uncharacterized protein</fullName>
    </submittedName>
</protein>
<feature type="compositionally biased region" description="Polar residues" evidence="1">
    <location>
        <begin position="236"/>
        <end position="253"/>
    </location>
</feature>
<dbReference type="AlphaFoldDB" id="A0AAW1ADF0"/>
<evidence type="ECO:0000313" key="4">
    <source>
        <dbReference type="Proteomes" id="UP001432146"/>
    </source>
</evidence>